<feature type="domain" description="Glyceraldehyde 3-phosphate dehydrogenase NAD(P) binding" evidence="4">
    <location>
        <begin position="123"/>
        <end position="284"/>
    </location>
</feature>
<dbReference type="PROSITE" id="PS00071">
    <property type="entry name" value="GAPDH"/>
    <property type="match status" value="1"/>
</dbReference>
<gene>
    <name evidence="5" type="ORF">VSP0166_LOCUS7312</name>
</gene>
<evidence type="ECO:0000259" key="4">
    <source>
        <dbReference type="SMART" id="SM00846"/>
    </source>
</evidence>
<protein>
    <recommendedName>
        <fullName evidence="4">Glyceraldehyde 3-phosphate dehydrogenase NAD(P) binding domain-containing protein</fullName>
    </recommendedName>
</protein>
<dbReference type="Pfam" id="PF00044">
    <property type="entry name" value="Gp_dh_N"/>
    <property type="match status" value="1"/>
</dbReference>
<sequence>MERIQQWQHWEQIAESMIPIIGKLYRQRSIVTVVYDQRLVHTSSIEIIKAFRLVERNFNVQLDIEDAYHILLALEESSYSNMIRFDVGKASLLLREFPSEKYKEKLLESLHESIPKVVKSKATDVVLYGFGRIGRLLTRALIDRVGNTRKLLLRAVVVRKPAKPDLYKRASLLEMDSVHGHFEGEITVDEAENQIIANGVPIRFLYSDGPGTLDFTKYGINGAILIDNTGKWRDRAGLGKHLESPGISKVVLTAPGRGDIPNIVNGVNNDMCEKDETIVSAASCTTNAIVPVLSLIEKKFGIVSGHVETVHSFTNDQNLIDNYHPSARRGRSAALNMVITETGAGAAIGKCIPSLHGKLSANAIRVPTPNVSLAILSLTVPVVTTVEEVNSFLQTSAASGHLHQQLDYANSEEAVSSDFIGNCHCSIIDAPSTIVATHTDSSRVNIYVWYDNEFGYSLQVVRLCQKLAKIKHIQFPPSTVQV</sequence>
<evidence type="ECO:0000313" key="5">
    <source>
        <dbReference type="EMBL" id="CAE2216299.1"/>
    </source>
</evidence>
<comment type="similarity">
    <text evidence="1 3">Belongs to the glyceraldehyde-3-phosphate dehydrogenase family.</text>
</comment>
<dbReference type="SUPFAM" id="SSF55347">
    <property type="entry name" value="Glyceraldehyde-3-phosphate dehydrogenase-like, C-terminal domain"/>
    <property type="match status" value="1"/>
</dbReference>
<proteinExistence type="inferred from homology"/>
<dbReference type="EMBL" id="HBKP01010357">
    <property type="protein sequence ID" value="CAE2216299.1"/>
    <property type="molecule type" value="Transcribed_RNA"/>
</dbReference>
<dbReference type="Gene3D" id="3.30.360.10">
    <property type="entry name" value="Dihydrodipicolinate Reductase, domain 2"/>
    <property type="match status" value="1"/>
</dbReference>
<accession>A0A7S4I222</accession>
<dbReference type="InterPro" id="IPR020830">
    <property type="entry name" value="GlycerAld_3-P_DH_AS"/>
</dbReference>
<dbReference type="NCBIfam" id="NF006139">
    <property type="entry name" value="PRK08289.1"/>
    <property type="match status" value="1"/>
</dbReference>
<dbReference type="AlphaFoldDB" id="A0A7S4I222"/>
<dbReference type="Gene3D" id="3.40.50.720">
    <property type="entry name" value="NAD(P)-binding Rossmann-like Domain"/>
    <property type="match status" value="1"/>
</dbReference>
<dbReference type="PANTHER" id="PTHR43454:SF1">
    <property type="entry name" value="GLYCERALDEHYDE 3-PHOSPHATE DEHYDROGENASE NAD(P) BINDING DOMAIN-CONTAINING PROTEIN"/>
    <property type="match status" value="1"/>
</dbReference>
<dbReference type="PRINTS" id="PR00078">
    <property type="entry name" value="G3PDHDRGNASE"/>
</dbReference>
<keyword evidence="2" id="KW-0560">Oxidoreductase</keyword>
<dbReference type="GO" id="GO:0016620">
    <property type="term" value="F:oxidoreductase activity, acting on the aldehyde or oxo group of donors, NAD or NADP as acceptor"/>
    <property type="evidence" value="ECO:0007669"/>
    <property type="project" value="InterPro"/>
</dbReference>
<dbReference type="SUPFAM" id="SSF51735">
    <property type="entry name" value="NAD(P)-binding Rossmann-fold domains"/>
    <property type="match status" value="1"/>
</dbReference>
<dbReference type="InterPro" id="IPR020828">
    <property type="entry name" value="GlycerAld_3-P_DH_NAD(P)-bd"/>
</dbReference>
<reference evidence="5" key="1">
    <citation type="submission" date="2021-01" db="EMBL/GenBank/DDBJ databases">
        <authorList>
            <person name="Corre E."/>
            <person name="Pelletier E."/>
            <person name="Niang G."/>
            <person name="Scheremetjew M."/>
            <person name="Finn R."/>
            <person name="Kale V."/>
            <person name="Holt S."/>
            <person name="Cochrane G."/>
            <person name="Meng A."/>
            <person name="Brown T."/>
            <person name="Cohen L."/>
        </authorList>
    </citation>
    <scope>NUCLEOTIDE SEQUENCE</scope>
    <source>
        <strain evidence="5">DIVA3 518/3/11/1/6</strain>
    </source>
</reference>
<dbReference type="SMART" id="SM00846">
    <property type="entry name" value="Gp_dh_N"/>
    <property type="match status" value="1"/>
</dbReference>
<evidence type="ECO:0000256" key="3">
    <source>
        <dbReference type="RuleBase" id="RU000397"/>
    </source>
</evidence>
<evidence type="ECO:0000256" key="1">
    <source>
        <dbReference type="ARBA" id="ARBA00007406"/>
    </source>
</evidence>
<dbReference type="GO" id="GO:0051287">
    <property type="term" value="F:NAD binding"/>
    <property type="evidence" value="ECO:0007669"/>
    <property type="project" value="InterPro"/>
</dbReference>
<dbReference type="PANTHER" id="PTHR43454">
    <property type="entry name" value="GLYCERALDEHYDE-3-PHOSPHATE DEHYDROGENASE"/>
    <property type="match status" value="1"/>
</dbReference>
<organism evidence="5">
    <name type="scientific">Vannella robusta</name>
    <dbReference type="NCBI Taxonomy" id="1487602"/>
    <lineage>
        <taxon>Eukaryota</taxon>
        <taxon>Amoebozoa</taxon>
        <taxon>Discosea</taxon>
        <taxon>Flabellinia</taxon>
        <taxon>Vannellidae</taxon>
        <taxon>Vannella</taxon>
    </lineage>
</organism>
<dbReference type="InterPro" id="IPR020831">
    <property type="entry name" value="GlycerAld/Erythrose_P_DH"/>
</dbReference>
<name>A0A7S4I222_9EUKA</name>
<evidence type="ECO:0000256" key="2">
    <source>
        <dbReference type="ARBA" id="ARBA00023002"/>
    </source>
</evidence>
<dbReference type="InterPro" id="IPR020829">
    <property type="entry name" value="GlycerAld_3-P_DH_cat"/>
</dbReference>
<dbReference type="InterPro" id="IPR036291">
    <property type="entry name" value="NAD(P)-bd_dom_sf"/>
</dbReference>
<dbReference type="Pfam" id="PF02800">
    <property type="entry name" value="Gp_dh_C"/>
    <property type="match status" value="1"/>
</dbReference>
<dbReference type="CDD" id="cd05214">
    <property type="entry name" value="GAPDH_I_N"/>
    <property type="match status" value="1"/>
</dbReference>